<dbReference type="AlphaFoldDB" id="A0AAD3CKI2"/>
<evidence type="ECO:0000256" key="1">
    <source>
        <dbReference type="SAM" id="Coils"/>
    </source>
</evidence>
<evidence type="ECO:0000313" key="3">
    <source>
        <dbReference type="EMBL" id="GFH46439.1"/>
    </source>
</evidence>
<feature type="region of interest" description="Disordered" evidence="2">
    <location>
        <begin position="191"/>
        <end position="241"/>
    </location>
</feature>
<sequence>MVELKFNHELSVFTEEEDPLSSSLHLDDLGKLSSHSFNSLRETCENNVDDISLSEGSASSTSRLSIPDLNLEFLMPEDTVEQRDDVSTSTLSVKNITSGSFDQDGTLSNLSFLEHLQDLPQVPSMEEVNILSPVNESKDTTPSDQDDLIEKPNTLEIFAELQIEEEKKNIVDANKETPTLQDIVRRQREASLTKHFHHVDKRSSNDNEGSKRSSMKKDRVKPRALPDYYSSLPIPSLEPSYSDETAILTEARSDEAPIMDETTSEECLPNNPPPEKKSNKIRSKGVKKSTATKKVSRQESDNQSIVSTASSLSQRISDAFTPKWLKKRKVRKLEKKNALLRQRDGLGASLYSTQHSNYNDDDMSIMTSMTQMRNEACMEGSIIMNMDTLKHQQSLHSDCASIASMSTRKSLRSNASKKQLVARPPVLKFESRNTSAPVIKSPRPAGLSRHKRSTSDSPIVIQGRKTMHLERRTVVVVSPKSSPKESDVSVSKQKSSRSFFGRSSSQKQMKEKQQTKKQTSKTSKSKSKTSKSKKSSENTPNTRQKQFHLQPRSGNKLPELIHMSELSPSLRQINTNIANAPHYASHLLKTPPSSRSARLESPSPLSASSANSRSSRHHRHRSLNDLDSNLNRQLDFAGSKYASHLLNTPSASSIGSQHSFHSPSSYQRSLSSFLESPSRRKLSQSFHSDASSVMSGMSFSSTYTALSNLSYHDPLAKPSKIVRRSNLNVDSSKGDGDIWVEKIFMSKRTGKRRIFFVSVATGRRVRDEPPTGASQIVYQDDLKEMKKIEAEEAARQLDEMKRREAEYSRRQNQMYPLSPDGRVAYGTLSSC</sequence>
<feature type="region of interest" description="Disordered" evidence="2">
    <location>
        <begin position="586"/>
        <end position="626"/>
    </location>
</feature>
<feature type="compositionally biased region" description="Low complexity" evidence="2">
    <location>
        <begin position="488"/>
        <end position="507"/>
    </location>
</feature>
<feature type="region of interest" description="Disordered" evidence="2">
    <location>
        <begin position="425"/>
        <end position="557"/>
    </location>
</feature>
<gene>
    <name evidence="3" type="ORF">CTEN210_02913</name>
</gene>
<comment type="caution">
    <text evidence="3">The sequence shown here is derived from an EMBL/GenBank/DDBJ whole genome shotgun (WGS) entry which is preliminary data.</text>
</comment>
<feature type="compositionally biased region" description="Polar residues" evidence="2">
    <location>
        <begin position="301"/>
        <end position="312"/>
    </location>
</feature>
<feature type="compositionally biased region" description="Basic and acidic residues" evidence="2">
    <location>
        <begin position="201"/>
        <end position="217"/>
    </location>
</feature>
<accession>A0AAD3CKI2</accession>
<name>A0AAD3CKI2_9STRA</name>
<keyword evidence="1" id="KW-0175">Coiled coil</keyword>
<reference evidence="3 4" key="1">
    <citation type="journal article" date="2021" name="Sci. Rep.">
        <title>The genome of the diatom Chaetoceros tenuissimus carries an ancient integrated fragment of an extant virus.</title>
        <authorList>
            <person name="Hongo Y."/>
            <person name="Kimura K."/>
            <person name="Takaki Y."/>
            <person name="Yoshida Y."/>
            <person name="Baba S."/>
            <person name="Kobayashi G."/>
            <person name="Nagasaki K."/>
            <person name="Hano T."/>
            <person name="Tomaru Y."/>
        </authorList>
    </citation>
    <scope>NUCLEOTIDE SEQUENCE [LARGE SCALE GENOMIC DNA]</scope>
    <source>
        <strain evidence="3 4">NIES-3715</strain>
    </source>
</reference>
<feature type="compositionally biased region" description="Basic residues" evidence="2">
    <location>
        <begin position="279"/>
        <end position="295"/>
    </location>
</feature>
<keyword evidence="4" id="KW-1185">Reference proteome</keyword>
<organism evidence="3 4">
    <name type="scientific">Chaetoceros tenuissimus</name>
    <dbReference type="NCBI Taxonomy" id="426638"/>
    <lineage>
        <taxon>Eukaryota</taxon>
        <taxon>Sar</taxon>
        <taxon>Stramenopiles</taxon>
        <taxon>Ochrophyta</taxon>
        <taxon>Bacillariophyta</taxon>
        <taxon>Coscinodiscophyceae</taxon>
        <taxon>Chaetocerotophycidae</taxon>
        <taxon>Chaetocerotales</taxon>
        <taxon>Chaetocerotaceae</taxon>
        <taxon>Chaetoceros</taxon>
    </lineage>
</organism>
<proteinExistence type="predicted"/>
<feature type="compositionally biased region" description="Low complexity" evidence="2">
    <location>
        <begin position="592"/>
        <end position="613"/>
    </location>
</feature>
<dbReference type="EMBL" id="BLLK01000022">
    <property type="protein sequence ID" value="GFH46439.1"/>
    <property type="molecule type" value="Genomic_DNA"/>
</dbReference>
<feature type="region of interest" description="Disordered" evidence="2">
    <location>
        <begin position="254"/>
        <end position="312"/>
    </location>
</feature>
<evidence type="ECO:0000256" key="2">
    <source>
        <dbReference type="SAM" id="MobiDB-lite"/>
    </source>
</evidence>
<feature type="compositionally biased region" description="Basic residues" evidence="2">
    <location>
        <begin position="523"/>
        <end position="533"/>
    </location>
</feature>
<feature type="coiled-coil region" evidence="1">
    <location>
        <begin position="783"/>
        <end position="810"/>
    </location>
</feature>
<evidence type="ECO:0000313" key="4">
    <source>
        <dbReference type="Proteomes" id="UP001054902"/>
    </source>
</evidence>
<dbReference type="Proteomes" id="UP001054902">
    <property type="component" value="Unassembled WGS sequence"/>
</dbReference>
<protein>
    <submittedName>
        <fullName evidence="3">Uncharacterized protein</fullName>
    </submittedName>
</protein>